<dbReference type="PANTHER" id="PTHR44846">
    <property type="entry name" value="MANNOSYL-D-GLYCERATE TRANSPORT/METABOLISM SYSTEM REPRESSOR MNGR-RELATED"/>
    <property type="match status" value="1"/>
</dbReference>
<dbReference type="GO" id="GO:0003677">
    <property type="term" value="F:DNA binding"/>
    <property type="evidence" value="ECO:0007669"/>
    <property type="project" value="UniProtKB-KW"/>
</dbReference>
<keyword evidence="1" id="KW-0805">Transcription regulation</keyword>
<dbReference type="PROSITE" id="PS50949">
    <property type="entry name" value="HTH_GNTR"/>
    <property type="match status" value="1"/>
</dbReference>
<evidence type="ECO:0000256" key="2">
    <source>
        <dbReference type="ARBA" id="ARBA00023125"/>
    </source>
</evidence>
<dbReference type="GO" id="GO:0045892">
    <property type="term" value="P:negative regulation of DNA-templated transcription"/>
    <property type="evidence" value="ECO:0007669"/>
    <property type="project" value="TreeGrafter"/>
</dbReference>
<dbReference type="RefSeq" id="WP_115328327.1">
    <property type="nucleotide sequence ID" value="NZ_JACKST010000072.1"/>
</dbReference>
<dbReference type="Gene3D" id="1.10.10.10">
    <property type="entry name" value="Winged helix-like DNA-binding domain superfamily/Winged helix DNA-binding domain"/>
    <property type="match status" value="1"/>
</dbReference>
<evidence type="ECO:0000256" key="1">
    <source>
        <dbReference type="ARBA" id="ARBA00023015"/>
    </source>
</evidence>
<dbReference type="SMART" id="SM00345">
    <property type="entry name" value="HTH_GNTR"/>
    <property type="match status" value="1"/>
</dbReference>
<dbReference type="Pfam" id="PF00392">
    <property type="entry name" value="GntR"/>
    <property type="match status" value="1"/>
</dbReference>
<keyword evidence="3" id="KW-0804">Transcription</keyword>
<evidence type="ECO:0000256" key="3">
    <source>
        <dbReference type="ARBA" id="ARBA00023163"/>
    </source>
</evidence>
<dbReference type="PANTHER" id="PTHR44846:SF1">
    <property type="entry name" value="MANNOSYL-D-GLYCERATE TRANSPORT_METABOLISM SYSTEM REPRESSOR MNGR-RELATED"/>
    <property type="match status" value="1"/>
</dbReference>
<feature type="domain" description="HTH gntR-type" evidence="5">
    <location>
        <begin position="13"/>
        <end position="81"/>
    </location>
</feature>
<gene>
    <name evidence="6" type="primary">mngR</name>
    <name evidence="6" type="ORF">NCTC10742_04805</name>
</gene>
<dbReference type="InterPro" id="IPR000524">
    <property type="entry name" value="Tscrpt_reg_HTH_GntR"/>
</dbReference>
<dbReference type="SUPFAM" id="SSF46785">
    <property type="entry name" value="Winged helix' DNA-binding domain"/>
    <property type="match status" value="1"/>
</dbReference>
<dbReference type="InterPro" id="IPR050679">
    <property type="entry name" value="Bact_HTH_transcr_reg"/>
</dbReference>
<accession>A0A378SSG2</accession>
<organism evidence="6 7">
    <name type="scientific">Mycolicibacterium gilvum</name>
    <dbReference type="NCBI Taxonomy" id="1804"/>
    <lineage>
        <taxon>Bacteria</taxon>
        <taxon>Bacillati</taxon>
        <taxon>Actinomycetota</taxon>
        <taxon>Actinomycetes</taxon>
        <taxon>Mycobacteriales</taxon>
        <taxon>Mycobacteriaceae</taxon>
        <taxon>Mycolicibacterium</taxon>
    </lineage>
</organism>
<feature type="region of interest" description="Disordered" evidence="4">
    <location>
        <begin position="207"/>
        <end position="230"/>
    </location>
</feature>
<name>A0A378SSG2_9MYCO</name>
<proteinExistence type="predicted"/>
<dbReference type="CDD" id="cd07377">
    <property type="entry name" value="WHTH_GntR"/>
    <property type="match status" value="1"/>
</dbReference>
<evidence type="ECO:0000313" key="7">
    <source>
        <dbReference type="Proteomes" id="UP000254291"/>
    </source>
</evidence>
<feature type="compositionally biased region" description="Polar residues" evidence="4">
    <location>
        <begin position="214"/>
        <end position="224"/>
    </location>
</feature>
<evidence type="ECO:0000256" key="4">
    <source>
        <dbReference type="SAM" id="MobiDB-lite"/>
    </source>
</evidence>
<sequence length="230" mass="25243">MLELGQIDRAEDTPPYRQIAYILRRAIASDQLRPGDQLPSEAKLIAHFGVARMTVRQAIQELRSEGLVVSEHGRGVFVRSMPPIRERWPQEPGLPAGADMPDFNRWGDAAPLILHSETLRTRMYILDGDIREVESVGDPAVVNSIVRNLAGVALAQADVLGGLAMRLRTDLLAADQVADVLDAFEAARRTSAEACRAWQAAAKALRRPFPANSDPPTVHTQDAPSQRVDD</sequence>
<evidence type="ECO:0000259" key="5">
    <source>
        <dbReference type="PROSITE" id="PS50949"/>
    </source>
</evidence>
<dbReference type="InterPro" id="IPR036388">
    <property type="entry name" value="WH-like_DNA-bd_sf"/>
</dbReference>
<keyword evidence="2" id="KW-0238">DNA-binding</keyword>
<dbReference type="Proteomes" id="UP000254291">
    <property type="component" value="Unassembled WGS sequence"/>
</dbReference>
<dbReference type="AlphaFoldDB" id="A0A378SSG2"/>
<dbReference type="InterPro" id="IPR036390">
    <property type="entry name" value="WH_DNA-bd_sf"/>
</dbReference>
<evidence type="ECO:0000313" key="6">
    <source>
        <dbReference type="EMBL" id="STZ45551.1"/>
    </source>
</evidence>
<dbReference type="GO" id="GO:0003700">
    <property type="term" value="F:DNA-binding transcription factor activity"/>
    <property type="evidence" value="ECO:0007669"/>
    <property type="project" value="InterPro"/>
</dbReference>
<reference evidence="6 7" key="1">
    <citation type="submission" date="2018-06" db="EMBL/GenBank/DDBJ databases">
        <authorList>
            <consortium name="Pathogen Informatics"/>
            <person name="Doyle S."/>
        </authorList>
    </citation>
    <scope>NUCLEOTIDE SEQUENCE [LARGE SCALE GENOMIC DNA]</scope>
    <source>
        <strain evidence="6 7">NCTC10742</strain>
    </source>
</reference>
<protein>
    <submittedName>
        <fullName evidence="6">Mercuric reductase/transcriptional regulator, fusion</fullName>
    </submittedName>
</protein>
<dbReference type="PRINTS" id="PR00035">
    <property type="entry name" value="HTHGNTR"/>
</dbReference>
<dbReference type="EMBL" id="UGQM01000001">
    <property type="protein sequence ID" value="STZ45551.1"/>
    <property type="molecule type" value="Genomic_DNA"/>
</dbReference>